<reference evidence="1 2" key="1">
    <citation type="journal article" date="2019" name="Sci. Rep.">
        <title>Orb-weaving spider Araneus ventricosus genome elucidates the spidroin gene catalogue.</title>
        <authorList>
            <person name="Kono N."/>
            <person name="Nakamura H."/>
            <person name="Ohtoshi R."/>
            <person name="Moran D.A.P."/>
            <person name="Shinohara A."/>
            <person name="Yoshida Y."/>
            <person name="Fujiwara M."/>
            <person name="Mori M."/>
            <person name="Tomita M."/>
            <person name="Arakawa K."/>
        </authorList>
    </citation>
    <scope>NUCLEOTIDE SEQUENCE [LARGE SCALE GENOMIC DNA]</scope>
</reference>
<protein>
    <submittedName>
        <fullName evidence="1">Uncharacterized protein</fullName>
    </submittedName>
</protein>
<evidence type="ECO:0000313" key="2">
    <source>
        <dbReference type="Proteomes" id="UP000499080"/>
    </source>
</evidence>
<dbReference type="AlphaFoldDB" id="A0A4Y2KBT4"/>
<proteinExistence type="predicted"/>
<keyword evidence="2" id="KW-1185">Reference proteome</keyword>
<sequence length="127" mass="14065">MHVFEPTSRSLYYADAVVQRNPLQMTEYQAGPPESTVVPGVPSPTLCIDEEPREMLRSWCPATEHLAGPPEHAVAPGVLIDEEPQVLSFDPPMTRSIPAGPPEIIFAPQDCHHLQPCLKFPGIEMRK</sequence>
<comment type="caution">
    <text evidence="1">The sequence shown here is derived from an EMBL/GenBank/DDBJ whole genome shotgun (WGS) entry which is preliminary data.</text>
</comment>
<dbReference type="Proteomes" id="UP000499080">
    <property type="component" value="Unassembled WGS sequence"/>
</dbReference>
<name>A0A4Y2KBT4_ARAVE</name>
<organism evidence="1 2">
    <name type="scientific">Araneus ventricosus</name>
    <name type="common">Orbweaver spider</name>
    <name type="synonym">Epeira ventricosa</name>
    <dbReference type="NCBI Taxonomy" id="182803"/>
    <lineage>
        <taxon>Eukaryota</taxon>
        <taxon>Metazoa</taxon>
        <taxon>Ecdysozoa</taxon>
        <taxon>Arthropoda</taxon>
        <taxon>Chelicerata</taxon>
        <taxon>Arachnida</taxon>
        <taxon>Araneae</taxon>
        <taxon>Araneomorphae</taxon>
        <taxon>Entelegynae</taxon>
        <taxon>Araneoidea</taxon>
        <taxon>Araneidae</taxon>
        <taxon>Araneus</taxon>
    </lineage>
</organism>
<gene>
    <name evidence="1" type="ORF">AVEN_103352_1</name>
</gene>
<evidence type="ECO:0000313" key="1">
    <source>
        <dbReference type="EMBL" id="GBM99195.1"/>
    </source>
</evidence>
<dbReference type="EMBL" id="BGPR01004397">
    <property type="protein sequence ID" value="GBM99195.1"/>
    <property type="molecule type" value="Genomic_DNA"/>
</dbReference>
<accession>A0A4Y2KBT4</accession>